<evidence type="ECO:0000256" key="5">
    <source>
        <dbReference type="ARBA" id="ARBA00023136"/>
    </source>
</evidence>
<keyword evidence="4 8" id="KW-1133">Transmembrane helix</keyword>
<dbReference type="EMBL" id="FOAN01000004">
    <property type="protein sequence ID" value="SEL59122.1"/>
    <property type="molecule type" value="Genomic_DNA"/>
</dbReference>
<keyword evidence="5 8" id="KW-0472">Membrane</keyword>
<accession>A0A1H7RG25</accession>
<dbReference type="InterPro" id="IPR004089">
    <property type="entry name" value="MCPsignal_dom"/>
</dbReference>
<evidence type="ECO:0000256" key="8">
    <source>
        <dbReference type="SAM" id="Phobius"/>
    </source>
</evidence>
<evidence type="ECO:0000256" key="6">
    <source>
        <dbReference type="ARBA" id="ARBA00023224"/>
    </source>
</evidence>
<dbReference type="GO" id="GO:0005886">
    <property type="term" value="C:plasma membrane"/>
    <property type="evidence" value="ECO:0007669"/>
    <property type="project" value="UniProtKB-SubCell"/>
</dbReference>
<evidence type="ECO:0000256" key="3">
    <source>
        <dbReference type="ARBA" id="ARBA00022692"/>
    </source>
</evidence>
<dbReference type="AlphaFoldDB" id="A0A1H7RG25"/>
<protein>
    <submittedName>
        <fullName evidence="10">Methyl-accepting chemotaxis protein</fullName>
    </submittedName>
</protein>
<dbReference type="RefSeq" id="WP_091835498.1">
    <property type="nucleotide sequence ID" value="NZ_FOAN01000004.1"/>
</dbReference>
<sequence>MSLFINLIQSLSFLLLAALILTAAASWIDQRPLLRQFAVGVLFAVGALCSMANPFVIQPGLVVDSRNTFAILAGPIGGPIAALLTAVPLAVARYNLGGVGMPTGIAGIVLHAVAGAIYAAWLGRQKRSLTLRDLAWLSLISAGCLIASNIFMPNWAAAERFLTEAVPIMIVVGTLGTVLVGLVLSNDRERRETAYRYKTLLDHVPGTLYQRIDRPDGERRYRFVSYRLDELLGIGREAIESDPEILLSRILPEDRQRCSSTNEEDQINELGHRRTELRYQAASGAVVWLRSEATRRHLPDGTTVWDGILIDVTTEKTLANGRQEIETLRKAALEELAVNLEVTVGKALRRVGESARSMLEAAQGMAANADRTTARAGEATEQAELASQRVGSVADAAERIDASIRELTRQTDLAAETARQAARHVRSTRTDVDGLAVAADKVGAVLAFIEDIAVRTNLLALNATIEAARAGVAGRGFSVVAGEVKNLAEQTQQATQDIAATLQEIRGAAAAVADAVGQIEGTMGTIETTSDAIAQVVTGQGAIASGIALDAQAVAGSAATVTQNVASAGGEARATGEAAVRVVAAARLVSEQAVELDRYVGDSVARMRAGL</sequence>
<dbReference type="PROSITE" id="PS50111">
    <property type="entry name" value="CHEMOTAXIS_TRANSDUC_2"/>
    <property type="match status" value="1"/>
</dbReference>
<proteinExistence type="predicted"/>
<dbReference type="Pfam" id="PF07694">
    <property type="entry name" value="5TM-5TMR_LYT"/>
    <property type="match status" value="1"/>
</dbReference>
<evidence type="ECO:0000256" key="7">
    <source>
        <dbReference type="PROSITE-ProRule" id="PRU00284"/>
    </source>
</evidence>
<evidence type="ECO:0000313" key="11">
    <source>
        <dbReference type="Proteomes" id="UP000199664"/>
    </source>
</evidence>
<dbReference type="GO" id="GO:0071555">
    <property type="term" value="P:cell wall organization"/>
    <property type="evidence" value="ECO:0007669"/>
    <property type="project" value="InterPro"/>
</dbReference>
<reference evidence="11" key="1">
    <citation type="submission" date="2016-10" db="EMBL/GenBank/DDBJ databases">
        <authorList>
            <person name="Varghese N."/>
            <person name="Submissions S."/>
        </authorList>
    </citation>
    <scope>NUCLEOTIDE SEQUENCE [LARGE SCALE GENOMIC DNA]</scope>
    <source>
        <strain evidence="11">LMG 26383,CCUG 61248,R- 45681</strain>
    </source>
</reference>
<dbReference type="Gene3D" id="3.30.450.20">
    <property type="entry name" value="PAS domain"/>
    <property type="match status" value="1"/>
</dbReference>
<name>A0A1H7RG25_9HYPH</name>
<dbReference type="PANTHER" id="PTHR32089">
    <property type="entry name" value="METHYL-ACCEPTING CHEMOTAXIS PROTEIN MCPB"/>
    <property type="match status" value="1"/>
</dbReference>
<dbReference type="STRING" id="1036779.SAMN04515666_104381"/>
<dbReference type="InterPro" id="IPR035965">
    <property type="entry name" value="PAS-like_dom_sf"/>
</dbReference>
<feature type="transmembrane region" description="Helical" evidence="8">
    <location>
        <begin position="69"/>
        <end position="91"/>
    </location>
</feature>
<dbReference type="SMART" id="SM00283">
    <property type="entry name" value="MA"/>
    <property type="match status" value="1"/>
</dbReference>
<keyword evidence="2" id="KW-1003">Cell membrane</keyword>
<dbReference type="Pfam" id="PF00015">
    <property type="entry name" value="MCPsignal"/>
    <property type="match status" value="1"/>
</dbReference>
<dbReference type="Proteomes" id="UP000199664">
    <property type="component" value="Unassembled WGS sequence"/>
</dbReference>
<keyword evidence="3 8" id="KW-0812">Transmembrane</keyword>
<dbReference type="PANTHER" id="PTHR32089:SF112">
    <property type="entry name" value="LYSOZYME-LIKE PROTEIN-RELATED"/>
    <property type="match status" value="1"/>
</dbReference>
<keyword evidence="11" id="KW-1185">Reference proteome</keyword>
<feature type="transmembrane region" description="Helical" evidence="8">
    <location>
        <begin position="36"/>
        <end position="57"/>
    </location>
</feature>
<dbReference type="SUPFAM" id="SSF55785">
    <property type="entry name" value="PYP-like sensor domain (PAS domain)"/>
    <property type="match status" value="1"/>
</dbReference>
<dbReference type="OrthoDB" id="8147502at2"/>
<gene>
    <name evidence="10" type="ORF">SAMN04515666_104381</name>
</gene>
<evidence type="ECO:0000313" key="10">
    <source>
        <dbReference type="EMBL" id="SEL59122.1"/>
    </source>
</evidence>
<dbReference type="SUPFAM" id="SSF58104">
    <property type="entry name" value="Methyl-accepting chemotaxis protein (MCP) signaling domain"/>
    <property type="match status" value="1"/>
</dbReference>
<comment type="subcellular location">
    <subcellularLocation>
        <location evidence="1">Cell membrane</location>
        <topology evidence="1">Multi-pass membrane protein</topology>
    </subcellularLocation>
</comment>
<feature type="domain" description="Methyl-accepting transducer" evidence="9">
    <location>
        <begin position="354"/>
        <end position="580"/>
    </location>
</feature>
<dbReference type="Gene3D" id="1.10.287.950">
    <property type="entry name" value="Methyl-accepting chemotaxis protein"/>
    <property type="match status" value="1"/>
</dbReference>
<keyword evidence="6 7" id="KW-0807">Transducer</keyword>
<evidence type="ECO:0000256" key="1">
    <source>
        <dbReference type="ARBA" id="ARBA00004651"/>
    </source>
</evidence>
<dbReference type="InterPro" id="IPR011620">
    <property type="entry name" value="Sig_transdc_His_kinase_LytS_TM"/>
</dbReference>
<feature type="transmembrane region" description="Helical" evidence="8">
    <location>
        <begin position="165"/>
        <end position="184"/>
    </location>
</feature>
<evidence type="ECO:0000256" key="4">
    <source>
        <dbReference type="ARBA" id="ARBA00022989"/>
    </source>
</evidence>
<feature type="transmembrane region" description="Helical" evidence="8">
    <location>
        <begin position="134"/>
        <end position="153"/>
    </location>
</feature>
<organism evidence="10 11">
    <name type="scientific">Bosea lupini</name>
    <dbReference type="NCBI Taxonomy" id="1036779"/>
    <lineage>
        <taxon>Bacteria</taxon>
        <taxon>Pseudomonadati</taxon>
        <taxon>Pseudomonadota</taxon>
        <taxon>Alphaproteobacteria</taxon>
        <taxon>Hyphomicrobiales</taxon>
        <taxon>Boseaceae</taxon>
        <taxon>Bosea</taxon>
    </lineage>
</organism>
<dbReference type="GO" id="GO:0000155">
    <property type="term" value="F:phosphorelay sensor kinase activity"/>
    <property type="evidence" value="ECO:0007669"/>
    <property type="project" value="InterPro"/>
</dbReference>
<evidence type="ECO:0000259" key="9">
    <source>
        <dbReference type="PROSITE" id="PS50111"/>
    </source>
</evidence>
<evidence type="ECO:0000256" key="2">
    <source>
        <dbReference type="ARBA" id="ARBA00022475"/>
    </source>
</evidence>
<feature type="transmembrane region" description="Helical" evidence="8">
    <location>
        <begin position="103"/>
        <end position="122"/>
    </location>
</feature>